<dbReference type="SUPFAM" id="SSF52080">
    <property type="entry name" value="Ribosomal proteins L15p and L18e"/>
    <property type="match status" value="1"/>
</dbReference>
<dbReference type="Proteomes" id="UP000526302">
    <property type="component" value="Unassembled WGS sequence"/>
</dbReference>
<evidence type="ECO:0000256" key="4">
    <source>
        <dbReference type="SAM" id="MobiDB-lite"/>
    </source>
</evidence>
<dbReference type="Gene3D" id="3.100.10.10">
    <property type="match status" value="1"/>
</dbReference>
<accession>A0A7K4BYL0</accession>
<evidence type="ECO:0000256" key="3">
    <source>
        <dbReference type="ARBA" id="ARBA00035497"/>
    </source>
</evidence>
<feature type="compositionally biased region" description="Basic residues" evidence="4">
    <location>
        <begin position="1"/>
        <end position="14"/>
    </location>
</feature>
<evidence type="ECO:0000313" key="7">
    <source>
        <dbReference type="Proteomes" id="UP000526302"/>
    </source>
</evidence>
<dbReference type="InterPro" id="IPR021131">
    <property type="entry name" value="Ribosomal_uL15/eL18"/>
</dbReference>
<keyword evidence="2" id="KW-0687">Ribonucleoprotein</keyword>
<dbReference type="Gene3D" id="4.10.990.10">
    <property type="match status" value="1"/>
</dbReference>
<gene>
    <name evidence="6" type="primary">rpl15p</name>
    <name evidence="6" type="ORF">GX950_00245</name>
</gene>
<evidence type="ECO:0000259" key="5">
    <source>
        <dbReference type="Pfam" id="PF00828"/>
    </source>
</evidence>
<comment type="caution">
    <text evidence="6">The sequence shown here is derived from an EMBL/GenBank/DDBJ whole genome shotgun (WGS) entry which is preliminary data.</text>
</comment>
<evidence type="ECO:0000256" key="2">
    <source>
        <dbReference type="ARBA" id="ARBA00023274"/>
    </source>
</evidence>
<keyword evidence="1 6" id="KW-0689">Ribosomal protein</keyword>
<reference evidence="6 7" key="1">
    <citation type="journal article" date="2020" name="Biotechnol. Biofuels">
        <title>New insights from the biogas microbiome by comprehensive genome-resolved metagenomics of nearly 1600 species originating from multiple anaerobic digesters.</title>
        <authorList>
            <person name="Campanaro S."/>
            <person name="Treu L."/>
            <person name="Rodriguez-R L.M."/>
            <person name="Kovalovszki A."/>
            <person name="Ziels R.M."/>
            <person name="Maus I."/>
            <person name="Zhu X."/>
            <person name="Kougias P.G."/>
            <person name="Basile A."/>
            <person name="Luo G."/>
            <person name="Schluter A."/>
            <person name="Konstantinidis K.T."/>
            <person name="Angelidaki I."/>
        </authorList>
    </citation>
    <scope>NUCLEOTIDE SEQUENCE [LARGE SCALE GENOMIC DNA]</scope>
    <source>
        <strain evidence="6">AS22ysBPME_79</strain>
    </source>
</reference>
<evidence type="ECO:0000313" key="6">
    <source>
        <dbReference type="EMBL" id="NMA44231.1"/>
    </source>
</evidence>
<organism evidence="6 7">
    <name type="scientific">Candidatus Iainarchaeum sp</name>
    <dbReference type="NCBI Taxonomy" id="3101447"/>
    <lineage>
        <taxon>Archaea</taxon>
        <taxon>Candidatus Iainarchaeota</taxon>
        <taxon>Candidatus Iainarchaeia</taxon>
        <taxon>Candidatus Iainarchaeales</taxon>
        <taxon>Candidatus Iainarchaeaceae</taxon>
        <taxon>Candidatus Iainarchaeum</taxon>
    </lineage>
</organism>
<dbReference type="GO" id="GO:1990904">
    <property type="term" value="C:ribonucleoprotein complex"/>
    <property type="evidence" value="ECO:0007669"/>
    <property type="project" value="UniProtKB-KW"/>
</dbReference>
<feature type="compositionally biased region" description="Basic residues" evidence="4">
    <location>
        <begin position="24"/>
        <end position="40"/>
    </location>
</feature>
<dbReference type="GO" id="GO:0005840">
    <property type="term" value="C:ribosome"/>
    <property type="evidence" value="ECO:0007669"/>
    <property type="project" value="UniProtKB-KW"/>
</dbReference>
<protein>
    <recommendedName>
        <fullName evidence="3">50S ribosomal protein L15</fullName>
    </recommendedName>
</protein>
<dbReference type="Pfam" id="PF00828">
    <property type="entry name" value="Ribosomal_L27A"/>
    <property type="match status" value="1"/>
</dbReference>
<evidence type="ECO:0000256" key="1">
    <source>
        <dbReference type="ARBA" id="ARBA00022980"/>
    </source>
</evidence>
<dbReference type="EMBL" id="JAAZKV010000001">
    <property type="protein sequence ID" value="NMA44231.1"/>
    <property type="molecule type" value="Genomic_DNA"/>
</dbReference>
<proteinExistence type="predicted"/>
<feature type="region of interest" description="Disordered" evidence="4">
    <location>
        <begin position="1"/>
        <end position="40"/>
    </location>
</feature>
<dbReference type="InterPro" id="IPR036227">
    <property type="entry name" value="Ribosomal_uL15/eL18_sf"/>
</dbReference>
<dbReference type="InterPro" id="IPR027386">
    <property type="entry name" value="Rbsml_uL15_N"/>
</dbReference>
<feature type="domain" description="Large ribosomal subunit protein uL15/eL18" evidence="5">
    <location>
        <begin position="67"/>
        <end position="134"/>
    </location>
</feature>
<dbReference type="AlphaFoldDB" id="A0A7K4BYL0"/>
<sequence>MVVRKRKRKNKLRGQRTMGAGGTKNRRGAGCRGGRGKAGHRKHKIATYMPLKEKKCRLKAGIKEKEITLGNLDIILDKLVSEGKVTKEGTKYIVDTKSGYGKILSQGNTEKEIILKINASIGAIKKIVAAGGAFEYEKKGFEKEVEEAIAQVEESELEFESEEK</sequence>
<name>A0A7K4BYL0_9ARCH</name>